<comment type="caution">
    <text evidence="2">The sequence shown here is derived from an EMBL/GenBank/DDBJ whole genome shotgun (WGS) entry which is preliminary data.</text>
</comment>
<dbReference type="RefSeq" id="WP_283732928.1">
    <property type="nucleotide sequence ID" value="NZ_CP125968.1"/>
</dbReference>
<gene>
    <name evidence="2" type="ORF">QTL97_04775</name>
</gene>
<evidence type="ECO:0000313" key="3">
    <source>
        <dbReference type="Proteomes" id="UP001271648"/>
    </source>
</evidence>
<dbReference type="InterPro" id="IPR045489">
    <property type="entry name" value="DUF6429"/>
</dbReference>
<evidence type="ECO:0000259" key="1">
    <source>
        <dbReference type="Pfam" id="PF20008"/>
    </source>
</evidence>
<dbReference type="EMBL" id="JAUBDJ010000002">
    <property type="protein sequence ID" value="MDW0116237.1"/>
    <property type="molecule type" value="Genomic_DNA"/>
</dbReference>
<protein>
    <submittedName>
        <fullName evidence="2">DUF6429 family protein</fullName>
    </submittedName>
</protein>
<accession>A0AAW9A520</accession>
<keyword evidence="3" id="KW-1185">Reference proteome</keyword>
<evidence type="ECO:0000313" key="2">
    <source>
        <dbReference type="EMBL" id="MDW0116237.1"/>
    </source>
</evidence>
<sequence length="81" mass="9457">MDKQIKELTLLLLYLTSWEEDEFPDGMRRSWKGYPFDALDALSEEDWLRGSKRSKSVYLTDTGIKEAEALMKKYNLIPGSH</sequence>
<feature type="domain" description="DUF6429" evidence="1">
    <location>
        <begin position="2"/>
        <end position="75"/>
    </location>
</feature>
<proteinExistence type="predicted"/>
<reference evidence="2 3" key="1">
    <citation type="submission" date="2023-06" db="EMBL/GenBank/DDBJ databases">
        <title>Sporosarcina sp. nov., isolated from Korean traditional fermented seafood 'Jeotgal'.</title>
        <authorList>
            <person name="Yang A.I."/>
            <person name="Shin N.-R."/>
        </authorList>
    </citation>
    <scope>NUCLEOTIDE SEQUENCE [LARGE SCALE GENOMIC DNA]</scope>
    <source>
        <strain evidence="2 3">KCTC43456</strain>
    </source>
</reference>
<name>A0AAW9A520_9BACL</name>
<dbReference type="Proteomes" id="UP001271648">
    <property type="component" value="Unassembled WGS sequence"/>
</dbReference>
<organism evidence="2 3">
    <name type="scientific">Sporosarcina thermotolerans</name>
    <dbReference type="NCBI Taxonomy" id="633404"/>
    <lineage>
        <taxon>Bacteria</taxon>
        <taxon>Bacillati</taxon>
        <taxon>Bacillota</taxon>
        <taxon>Bacilli</taxon>
        <taxon>Bacillales</taxon>
        <taxon>Caryophanaceae</taxon>
        <taxon>Sporosarcina</taxon>
    </lineage>
</organism>
<dbReference type="Pfam" id="PF20008">
    <property type="entry name" value="DUF6429"/>
    <property type="match status" value="1"/>
</dbReference>
<dbReference type="AlphaFoldDB" id="A0AAW9A520"/>